<dbReference type="Proteomes" id="UP000019276">
    <property type="component" value="Unassembled WGS sequence"/>
</dbReference>
<dbReference type="OrthoDB" id="8595007at2"/>
<evidence type="ECO:0000259" key="3">
    <source>
        <dbReference type="Pfam" id="PF12969"/>
    </source>
</evidence>
<dbReference type="SUPFAM" id="SSF54001">
    <property type="entry name" value="Cysteine proteinases"/>
    <property type="match status" value="1"/>
</dbReference>
<proteinExistence type="predicted"/>
<dbReference type="Gene3D" id="2.60.120.1130">
    <property type="match status" value="1"/>
</dbReference>
<feature type="domain" description="Transglutaminase-like" evidence="2">
    <location>
        <begin position="288"/>
        <end position="402"/>
    </location>
</feature>
<feature type="non-terminal residue" evidence="4">
    <location>
        <position position="665"/>
    </location>
</feature>
<sequence>MEGCLTKWMSFVLSFFVCAFSMSAFSFEQFSDAPSWVAHPDIPFEHTVPTEQVQDGIYYLLVDKQEHVENNQFHSYRRYVATIVNQQGIDEFSQINITHDPSYEDLAFHKLNVYREGETQNRIDTAQFQLLDIERELESQIYNQQKNLNVLLSDLRVGDTIEYSFSTIGQNPVYSNHYQYTTNLSWSVPVERLYVQINWFEQRPLYFQVFDSQSTYDAANVVNKVDSAAGQIFVVDQSRVAPVIAEDERPVWHSPWRKVEFSDSNNWQRISDWAVDLYRQKIVASPEVSALAKDFAKLPTQKQRISAALQFVQNEIRYVGIEFGVNSHLPSLPSETLARRYGDCKDKTVLLVALLQALNINAWPALVHTEKQQTIAQRLPAVYSFDHVIAKVELEGVTYWLDPTRSYQFGSIDEIYQPDYAFALVVAEGASTLESMRQQDNFSGIEMMETFTLDESYQVPVKLEVDTIYTGWKAAQQRRKLDSDGIAHVSKSYLDYYVGEFGKTTSMAELKVIDNKQSNQFRLQEKYQLEQFWQENDNSMSGYFDTSSVASYLNIPEESSRKYPLELTYPIKVKHQHVVNFATDDWHFDDEKFTEKNDFFDFTYNVEWRQSAKQLKITYQYQANASHVDAQQYDEYLAALKRVEDYQSYSIYKSTHEGVRKSVSA</sequence>
<dbReference type="STRING" id="1328313.DS2_09502"/>
<dbReference type="eggNOG" id="COG1305">
    <property type="taxonomic scope" value="Bacteria"/>
</dbReference>
<evidence type="ECO:0008006" key="6">
    <source>
        <dbReference type="Google" id="ProtNLM"/>
    </source>
</evidence>
<dbReference type="Gene3D" id="2.60.40.3140">
    <property type="match status" value="1"/>
</dbReference>
<dbReference type="AlphaFoldDB" id="W7QE24"/>
<dbReference type="InterPro" id="IPR007562">
    <property type="entry name" value="Transglutaminase-like_domain"/>
</dbReference>
<evidence type="ECO:0000256" key="1">
    <source>
        <dbReference type="SAM" id="SignalP"/>
    </source>
</evidence>
<dbReference type="Pfam" id="PF12969">
    <property type="entry name" value="DUF3857"/>
    <property type="match status" value="1"/>
</dbReference>
<dbReference type="RefSeq" id="WP_035014507.1">
    <property type="nucleotide sequence ID" value="NZ_ARZY01000015.1"/>
</dbReference>
<protein>
    <recommendedName>
        <fullName evidence="6">DUF3857 domain-containing protein</fullName>
    </recommendedName>
</protein>
<evidence type="ECO:0000313" key="4">
    <source>
        <dbReference type="EMBL" id="EWH10171.1"/>
    </source>
</evidence>
<evidence type="ECO:0000313" key="5">
    <source>
        <dbReference type="Proteomes" id="UP000019276"/>
    </source>
</evidence>
<gene>
    <name evidence="4" type="ORF">DS2_09502</name>
</gene>
<dbReference type="EMBL" id="ARZY01000015">
    <property type="protein sequence ID" value="EWH10171.1"/>
    <property type="molecule type" value="Genomic_DNA"/>
</dbReference>
<feature type="signal peptide" evidence="1">
    <location>
        <begin position="1"/>
        <end position="26"/>
    </location>
</feature>
<dbReference type="InterPro" id="IPR038765">
    <property type="entry name" value="Papain-like_cys_pep_sf"/>
</dbReference>
<feature type="domain" description="DUF3857" evidence="3">
    <location>
        <begin position="72"/>
        <end position="211"/>
    </location>
</feature>
<reference evidence="4 5" key="1">
    <citation type="journal article" date="2014" name="Genome Announc.">
        <title>Draft Genome Sequence of the Agar-Degrading Bacterium Catenovulum sp. Strain DS-2, Isolated from Intestines of Haliotis diversicolor.</title>
        <authorList>
            <person name="Shan D."/>
            <person name="Li X."/>
            <person name="Gu Z."/>
            <person name="Wei G."/>
            <person name="Gao Z."/>
            <person name="Shao Z."/>
        </authorList>
    </citation>
    <scope>NUCLEOTIDE SEQUENCE [LARGE SCALE GENOMIC DNA]</scope>
    <source>
        <strain evidence="4 5">DS-2</strain>
    </source>
</reference>
<evidence type="ECO:0000259" key="2">
    <source>
        <dbReference type="Pfam" id="PF04473"/>
    </source>
</evidence>
<comment type="caution">
    <text evidence="4">The sequence shown here is derived from an EMBL/GenBank/DDBJ whole genome shotgun (WGS) entry which is preliminary data.</text>
</comment>
<keyword evidence="5" id="KW-1185">Reference proteome</keyword>
<feature type="chain" id="PRO_5004901161" description="DUF3857 domain-containing protein" evidence="1">
    <location>
        <begin position="27"/>
        <end position="665"/>
    </location>
</feature>
<name>W7QE24_9ALTE</name>
<dbReference type="InterPro" id="IPR024618">
    <property type="entry name" value="DUF3857"/>
</dbReference>
<dbReference type="Gene3D" id="3.10.620.30">
    <property type="match status" value="1"/>
</dbReference>
<organism evidence="4 5">
    <name type="scientific">Catenovulum agarivorans DS-2</name>
    <dbReference type="NCBI Taxonomy" id="1328313"/>
    <lineage>
        <taxon>Bacteria</taxon>
        <taxon>Pseudomonadati</taxon>
        <taxon>Pseudomonadota</taxon>
        <taxon>Gammaproteobacteria</taxon>
        <taxon>Alteromonadales</taxon>
        <taxon>Alteromonadaceae</taxon>
        <taxon>Catenovulum</taxon>
    </lineage>
</organism>
<accession>W7QE24</accession>
<dbReference type="Pfam" id="PF04473">
    <property type="entry name" value="DUF553"/>
    <property type="match status" value="1"/>
</dbReference>
<keyword evidence="1" id="KW-0732">Signal</keyword>